<dbReference type="AlphaFoldDB" id="A0A1C3EE80"/>
<accession>A0A1C3EE80</accession>
<sequence>MSENYGLIAFVIIAVIIFWFLPALIALVFNRKQFKYILLACIPAGLSFILWGGVLVWALGGKAVSKYADKACSEAKTQ</sequence>
<dbReference type="Proteomes" id="UP000094936">
    <property type="component" value="Unassembled WGS sequence"/>
</dbReference>
<feature type="transmembrane region" description="Helical" evidence="1">
    <location>
        <begin position="36"/>
        <end position="59"/>
    </location>
</feature>
<keyword evidence="3" id="KW-1185">Reference proteome</keyword>
<name>A0A1C3EE80_9GAMM</name>
<dbReference type="EMBL" id="LYBM01000034">
    <property type="protein sequence ID" value="ODA31551.1"/>
    <property type="molecule type" value="Genomic_DNA"/>
</dbReference>
<evidence type="ECO:0000256" key="1">
    <source>
        <dbReference type="SAM" id="Phobius"/>
    </source>
</evidence>
<keyword evidence="1" id="KW-0472">Membrane</keyword>
<comment type="caution">
    <text evidence="2">The sequence shown here is derived from an EMBL/GenBank/DDBJ whole genome shotgun (WGS) entry which is preliminary data.</text>
</comment>
<dbReference type="Pfam" id="PF14373">
    <property type="entry name" value="Imm_superinfect"/>
    <property type="match status" value="1"/>
</dbReference>
<evidence type="ECO:0000313" key="2">
    <source>
        <dbReference type="EMBL" id="ODA31551.1"/>
    </source>
</evidence>
<keyword evidence="1" id="KW-0812">Transmembrane</keyword>
<proteinExistence type="predicted"/>
<dbReference type="InterPro" id="IPR016410">
    <property type="entry name" value="Phage_imm"/>
</dbReference>
<feature type="transmembrane region" description="Helical" evidence="1">
    <location>
        <begin position="6"/>
        <end position="29"/>
    </location>
</feature>
<reference evidence="2 3" key="1">
    <citation type="submission" date="2016-05" db="EMBL/GenBank/DDBJ databases">
        <title>Genomic Taxonomy of the Vibrionaceae.</title>
        <authorList>
            <person name="Gomez-Gil B."/>
            <person name="Enciso-Ibarra J."/>
        </authorList>
    </citation>
    <scope>NUCLEOTIDE SEQUENCE [LARGE SCALE GENOMIC DNA]</scope>
    <source>
        <strain evidence="2 3">CAIM 1920</strain>
    </source>
</reference>
<organism evidence="2 3">
    <name type="scientific">Veronia pacifica</name>
    <dbReference type="NCBI Taxonomy" id="1080227"/>
    <lineage>
        <taxon>Bacteria</taxon>
        <taxon>Pseudomonadati</taxon>
        <taxon>Pseudomonadota</taxon>
        <taxon>Gammaproteobacteria</taxon>
        <taxon>Vibrionales</taxon>
        <taxon>Vibrionaceae</taxon>
        <taxon>Veronia</taxon>
    </lineage>
</organism>
<protein>
    <recommendedName>
        <fullName evidence="4">Superinfection immunity protein</fullName>
    </recommendedName>
</protein>
<evidence type="ECO:0008006" key="4">
    <source>
        <dbReference type="Google" id="ProtNLM"/>
    </source>
</evidence>
<gene>
    <name evidence="2" type="ORF">A8L45_16765</name>
</gene>
<evidence type="ECO:0000313" key="3">
    <source>
        <dbReference type="Proteomes" id="UP000094936"/>
    </source>
</evidence>
<keyword evidence="1" id="KW-1133">Transmembrane helix</keyword>